<reference evidence="5" key="2">
    <citation type="journal article" date="2021" name="PeerJ">
        <title>Extensive microbial diversity within the chicken gut microbiome revealed by metagenomics and culture.</title>
        <authorList>
            <person name="Gilroy R."/>
            <person name="Ravi A."/>
            <person name="Getino M."/>
            <person name="Pursley I."/>
            <person name="Horton D.L."/>
            <person name="Alikhan N.F."/>
            <person name="Baker D."/>
            <person name="Gharbi K."/>
            <person name="Hall N."/>
            <person name="Watson M."/>
            <person name="Adriaenssens E.M."/>
            <person name="Foster-Nyarko E."/>
            <person name="Jarju S."/>
            <person name="Secka A."/>
            <person name="Antonio M."/>
            <person name="Oren A."/>
            <person name="Chaudhuri R.R."/>
            <person name="La Ragione R."/>
            <person name="Hildebrand F."/>
            <person name="Pallen M.J."/>
        </authorList>
    </citation>
    <scope>NUCLEOTIDE SEQUENCE</scope>
    <source>
        <strain evidence="5">10669</strain>
    </source>
</reference>
<dbReference type="GO" id="GO:0003677">
    <property type="term" value="F:DNA binding"/>
    <property type="evidence" value="ECO:0007669"/>
    <property type="project" value="InterPro"/>
</dbReference>
<evidence type="ECO:0000256" key="3">
    <source>
        <dbReference type="ARBA" id="ARBA00022705"/>
    </source>
</evidence>
<keyword evidence="1" id="KW-0808">Transferase</keyword>
<dbReference type="InterPro" id="IPR005790">
    <property type="entry name" value="DNA_polIII_delta"/>
</dbReference>
<keyword evidence="3" id="KW-0235">DNA replication</keyword>
<dbReference type="PANTHER" id="PTHR34388:SF1">
    <property type="entry name" value="DNA POLYMERASE III SUBUNIT DELTA"/>
    <property type="match status" value="1"/>
</dbReference>
<evidence type="ECO:0000313" key="6">
    <source>
        <dbReference type="Proteomes" id="UP000886812"/>
    </source>
</evidence>
<dbReference type="InterPro" id="IPR027417">
    <property type="entry name" value="P-loop_NTPase"/>
</dbReference>
<reference evidence="5" key="1">
    <citation type="submission" date="2020-10" db="EMBL/GenBank/DDBJ databases">
        <authorList>
            <person name="Gilroy R."/>
        </authorList>
    </citation>
    <scope>NUCLEOTIDE SEQUENCE</scope>
    <source>
        <strain evidence="5">10669</strain>
    </source>
</reference>
<keyword evidence="4" id="KW-0239">DNA-directed DNA polymerase</keyword>
<gene>
    <name evidence="5" type="ORF">IAC75_02090</name>
</gene>
<evidence type="ECO:0000256" key="4">
    <source>
        <dbReference type="ARBA" id="ARBA00022932"/>
    </source>
</evidence>
<protein>
    <submittedName>
        <fullName evidence="5">DNA polymerase III subunit delta</fullName>
    </submittedName>
</protein>
<organism evidence="5 6">
    <name type="scientific">Candidatus Spyradosoma merdigallinarum</name>
    <dbReference type="NCBI Taxonomy" id="2840950"/>
    <lineage>
        <taxon>Bacteria</taxon>
        <taxon>Pseudomonadati</taxon>
        <taxon>Verrucomicrobiota</taxon>
        <taxon>Opitutia</taxon>
        <taxon>Opitutia incertae sedis</taxon>
        <taxon>Candidatus Spyradosoma</taxon>
    </lineage>
</organism>
<dbReference type="Gene3D" id="1.10.8.60">
    <property type="match status" value="1"/>
</dbReference>
<dbReference type="SUPFAM" id="SSF52540">
    <property type="entry name" value="P-loop containing nucleoside triphosphate hydrolases"/>
    <property type="match status" value="1"/>
</dbReference>
<dbReference type="EMBL" id="DVOG01000055">
    <property type="protein sequence ID" value="HIV03922.1"/>
    <property type="molecule type" value="Genomic_DNA"/>
</dbReference>
<dbReference type="GO" id="GO:0006261">
    <property type="term" value="P:DNA-templated DNA replication"/>
    <property type="evidence" value="ECO:0007669"/>
    <property type="project" value="TreeGrafter"/>
</dbReference>
<comment type="caution">
    <text evidence="5">The sequence shown here is derived from an EMBL/GenBank/DDBJ whole genome shotgun (WGS) entry which is preliminary data.</text>
</comment>
<evidence type="ECO:0000313" key="5">
    <source>
        <dbReference type="EMBL" id="HIV03922.1"/>
    </source>
</evidence>
<dbReference type="GO" id="GO:0009360">
    <property type="term" value="C:DNA polymerase III complex"/>
    <property type="evidence" value="ECO:0007669"/>
    <property type="project" value="TreeGrafter"/>
</dbReference>
<proteinExistence type="predicted"/>
<name>A0A9D1NJZ8_9BACT</name>
<sequence length="394" mass="42615">MAASSPHFFLVVGDDDFLVDRDARALFEKLSADASDEMSREIIDGSATKIAEAQSVVSAFLAATRTVSLFGGKKYVWLRNLNWFADGVIRVKPAEEKAAAAPAKKGRGSKSAAKKDIFEDFADKVAEECASSDPAALCVVISVVRPDKRRTPAKKLLKVGKLVPVASMSDPEDMVFAVERAARERGVSIGEDAARLLVGKVNGHARMTFSELEKLACSVGPGGTIDEKTVMRLVPVFGAGDFFEPAEYFFAGDLAGTLESLRRFFFNNASARPLLAALQNRNRLLIQLRALVDAGDAALSSRGGISKSAIEAAEARYGHLFGGNDEKSSLNLFSQNAWYVGEKVAGATLRDKSVTLKRLIDRQLEFVRAFEALIARPGEDEAVMRELAVRCLSC</sequence>
<dbReference type="NCBIfam" id="TIGR01128">
    <property type="entry name" value="holA"/>
    <property type="match status" value="1"/>
</dbReference>
<keyword evidence="2" id="KW-0548">Nucleotidyltransferase</keyword>
<dbReference type="GO" id="GO:0003887">
    <property type="term" value="F:DNA-directed DNA polymerase activity"/>
    <property type="evidence" value="ECO:0007669"/>
    <property type="project" value="UniProtKB-KW"/>
</dbReference>
<dbReference type="Gene3D" id="3.40.50.300">
    <property type="entry name" value="P-loop containing nucleotide triphosphate hydrolases"/>
    <property type="match status" value="1"/>
</dbReference>
<dbReference type="PANTHER" id="PTHR34388">
    <property type="entry name" value="DNA POLYMERASE III SUBUNIT DELTA"/>
    <property type="match status" value="1"/>
</dbReference>
<accession>A0A9D1NJZ8</accession>
<evidence type="ECO:0000256" key="1">
    <source>
        <dbReference type="ARBA" id="ARBA00022679"/>
    </source>
</evidence>
<dbReference type="AlphaFoldDB" id="A0A9D1NJZ8"/>
<evidence type="ECO:0000256" key="2">
    <source>
        <dbReference type="ARBA" id="ARBA00022695"/>
    </source>
</evidence>
<dbReference type="Proteomes" id="UP000886812">
    <property type="component" value="Unassembled WGS sequence"/>
</dbReference>